<dbReference type="Pfam" id="PF13417">
    <property type="entry name" value="GST_N_3"/>
    <property type="match status" value="1"/>
</dbReference>
<dbReference type="Gene3D" id="1.20.1050.10">
    <property type="match status" value="1"/>
</dbReference>
<reference evidence="3" key="1">
    <citation type="submission" date="2023-08" db="EMBL/GenBank/DDBJ databases">
        <authorList>
            <person name="Chen Y."/>
            <person name="Shah S."/>
            <person name="Dougan E. K."/>
            <person name="Thang M."/>
            <person name="Chan C."/>
        </authorList>
    </citation>
    <scope>NUCLEOTIDE SEQUENCE</scope>
</reference>
<feature type="domain" description="GST N-terminal" evidence="2">
    <location>
        <begin position="1"/>
        <end position="98"/>
    </location>
</feature>
<dbReference type="SUPFAM" id="SSF52833">
    <property type="entry name" value="Thioredoxin-like"/>
    <property type="match status" value="1"/>
</dbReference>
<comment type="caution">
    <text evidence="3">The sequence shown here is derived from an EMBL/GenBank/DDBJ whole genome shotgun (WGS) entry which is preliminary data.</text>
</comment>
<dbReference type="AlphaFoldDB" id="A0AA36MSU8"/>
<accession>A0AA36MSU8</accession>
<name>A0AA36MSU8_9DINO</name>
<dbReference type="InterPro" id="IPR036249">
    <property type="entry name" value="Thioredoxin-like_sf"/>
</dbReference>
<evidence type="ECO:0000313" key="3">
    <source>
        <dbReference type="EMBL" id="CAJ1377732.1"/>
    </source>
</evidence>
<dbReference type="Proteomes" id="UP001178507">
    <property type="component" value="Unassembled WGS sequence"/>
</dbReference>
<dbReference type="PROSITE" id="PS50404">
    <property type="entry name" value="GST_NTER"/>
    <property type="match status" value="1"/>
</dbReference>
<dbReference type="InterPro" id="IPR004045">
    <property type="entry name" value="Glutathione_S-Trfase_N"/>
</dbReference>
<dbReference type="PANTHER" id="PTHR44051:SF19">
    <property type="entry name" value="DISULFIDE-BOND OXIDOREDUCTASE YFCG"/>
    <property type="match status" value="1"/>
</dbReference>
<dbReference type="InterPro" id="IPR036282">
    <property type="entry name" value="Glutathione-S-Trfase_C_sf"/>
</dbReference>
<organism evidence="3 4">
    <name type="scientific">Effrenium voratum</name>
    <dbReference type="NCBI Taxonomy" id="2562239"/>
    <lineage>
        <taxon>Eukaryota</taxon>
        <taxon>Sar</taxon>
        <taxon>Alveolata</taxon>
        <taxon>Dinophyceae</taxon>
        <taxon>Suessiales</taxon>
        <taxon>Symbiodiniaceae</taxon>
        <taxon>Effrenium</taxon>
    </lineage>
</organism>
<dbReference type="Gene3D" id="3.40.30.10">
    <property type="entry name" value="Glutaredoxin"/>
    <property type="match status" value="1"/>
</dbReference>
<dbReference type="PANTHER" id="PTHR44051">
    <property type="entry name" value="GLUTATHIONE S-TRANSFERASE-RELATED"/>
    <property type="match status" value="1"/>
</dbReference>
<evidence type="ECO:0000259" key="2">
    <source>
        <dbReference type="PROSITE" id="PS50404"/>
    </source>
</evidence>
<protein>
    <recommendedName>
        <fullName evidence="2">GST N-terminal domain-containing protein</fullName>
    </recommendedName>
</protein>
<sequence>MLLFGRPTSSNTQKVLWTLCEIPSRPSFELVLASARLGADSNLLCDSTGAKPYGVVDTEEYRRLNPTRLVPCLVDGSLAVWESHSIVRYLAQKYAPELHLGTVEGMARSQAEPALSNAKICLRGFFKAGYVEKLQKVEEQIGETDAYVTGRDFSIADIVIGAELCRFSCGMTRWAREPRGFPTLVQLPNLERYFRRLQDRPAFHTGCLQHERQHQLLEPLAEGEYQLLLPKDTAA</sequence>
<evidence type="ECO:0000256" key="1">
    <source>
        <dbReference type="ARBA" id="ARBA00007409"/>
    </source>
</evidence>
<comment type="similarity">
    <text evidence="1">Belongs to the GST superfamily.</text>
</comment>
<gene>
    <name evidence="3" type="ORF">EVOR1521_LOCUS6454</name>
</gene>
<dbReference type="EMBL" id="CAUJNA010000483">
    <property type="protein sequence ID" value="CAJ1377732.1"/>
    <property type="molecule type" value="Genomic_DNA"/>
</dbReference>
<keyword evidence="4" id="KW-1185">Reference proteome</keyword>
<dbReference type="SUPFAM" id="SSF47616">
    <property type="entry name" value="GST C-terminal domain-like"/>
    <property type="match status" value="1"/>
</dbReference>
<evidence type="ECO:0000313" key="4">
    <source>
        <dbReference type="Proteomes" id="UP001178507"/>
    </source>
</evidence>
<proteinExistence type="inferred from homology"/>